<organism evidence="15">
    <name type="scientific">Rhizopus microsporus var. microsporus</name>
    <dbReference type="NCBI Taxonomy" id="86635"/>
    <lineage>
        <taxon>Eukaryota</taxon>
        <taxon>Fungi</taxon>
        <taxon>Fungi incertae sedis</taxon>
        <taxon>Mucoromycota</taxon>
        <taxon>Mucoromycotina</taxon>
        <taxon>Mucoromycetes</taxon>
        <taxon>Mucorales</taxon>
        <taxon>Mucorineae</taxon>
        <taxon>Rhizopodaceae</taxon>
        <taxon>Rhizopus</taxon>
    </lineage>
</organism>
<sequence>MHISCAAVITLFSFYAATVSSSPTEKRILRVPIQRRSQSDPIISSQLKKYGKRDSYMSTLFNDLGSQYLINVSIGTPGQNFTVTLDTGSADLWVPGNTCPAVDCPNNLFDPSASSTYKSLNQPFTLTYGIGNVNGTYATDTITVAGATIQNQQFGLASDTKQILTNPSTITVSSKNALSKRDDTPKANGILGLGYPRLTAASSKGQGPYNPFVFNLAAQNVISDPIFSIYLNNANTDGWVGEVIFGGTDQTKFKGNLTYLPVVPLSSVAKASKKRATLNTGGNYYWMVNAHGVAVTYTNSTSSSDTGIVNTTATTNSSNAAVSLSFNATSAFILDTGTTLTYLPSPMAEQVITAMAGADGFTTDASSGTYLVNCEAATSNTQLELIMSDGKKNSVSLSVPASQLVIPLDGETAATSKSCLFGIAPTGSTVGNNMYLVGDSILRSAYLVFDMGNNQVGIAAAMGVAGNVQGSSFSFSAPTSNDGQSRYQQSTMMFALVSCLLLVFMS</sequence>
<gene>
    <name evidence="15" type="ORF">BCV72DRAFT_277436</name>
</gene>
<evidence type="ECO:0000256" key="2">
    <source>
        <dbReference type="ARBA" id="ARBA00007447"/>
    </source>
</evidence>
<dbReference type="PROSITE" id="PS51767">
    <property type="entry name" value="PEPTIDASE_A1"/>
    <property type="match status" value="1"/>
</dbReference>
<proteinExistence type="inferred from homology"/>
<feature type="active site" evidence="10">
    <location>
        <position position="86"/>
    </location>
</feature>
<comment type="similarity">
    <text evidence="2 12">Belongs to the peptidase A1 family.</text>
</comment>
<feature type="signal peptide" evidence="13">
    <location>
        <begin position="1"/>
        <end position="21"/>
    </location>
</feature>
<dbReference type="Gene3D" id="2.40.70.10">
    <property type="entry name" value="Acid Proteases"/>
    <property type="match status" value="2"/>
</dbReference>
<dbReference type="Proteomes" id="UP000242414">
    <property type="component" value="Unassembled WGS sequence"/>
</dbReference>
<feature type="domain" description="Peptidase A1" evidence="14">
    <location>
        <begin position="68"/>
        <end position="459"/>
    </location>
</feature>
<dbReference type="InterPro" id="IPR033121">
    <property type="entry name" value="PEPTIDASE_A1"/>
</dbReference>
<dbReference type="PRINTS" id="PR00792">
    <property type="entry name" value="PEPSIN"/>
</dbReference>
<evidence type="ECO:0000313" key="15">
    <source>
        <dbReference type="EMBL" id="ORE04603.1"/>
    </source>
</evidence>
<dbReference type="GO" id="GO:0006508">
    <property type="term" value="P:proteolysis"/>
    <property type="evidence" value="ECO:0007669"/>
    <property type="project" value="UniProtKB-KW"/>
</dbReference>
<evidence type="ECO:0000256" key="13">
    <source>
        <dbReference type="SAM" id="SignalP"/>
    </source>
</evidence>
<evidence type="ECO:0000256" key="3">
    <source>
        <dbReference type="ARBA" id="ARBA00013205"/>
    </source>
</evidence>
<evidence type="ECO:0000256" key="10">
    <source>
        <dbReference type="PIRSR" id="PIRSR601461-1"/>
    </source>
</evidence>
<keyword evidence="7 12" id="KW-0378">Hydrolase</keyword>
<dbReference type="FunFam" id="2.40.70.10:FF:000008">
    <property type="entry name" value="Cathepsin D"/>
    <property type="match status" value="1"/>
</dbReference>
<dbReference type="InterPro" id="IPR001461">
    <property type="entry name" value="Aspartic_peptidase_A1"/>
</dbReference>
<dbReference type="InterPro" id="IPR021109">
    <property type="entry name" value="Peptidase_aspartic_dom_sf"/>
</dbReference>
<protein>
    <recommendedName>
        <fullName evidence="3">rhizopuspepsin</fullName>
        <ecNumber evidence="3">3.4.23.21</ecNumber>
    </recommendedName>
</protein>
<keyword evidence="6 12" id="KW-0064">Aspartyl protease</keyword>
<dbReference type="Pfam" id="PF00026">
    <property type="entry name" value="Asp"/>
    <property type="match status" value="1"/>
</dbReference>
<accession>A0A1X0QXS0</accession>
<dbReference type="OrthoDB" id="771136at2759"/>
<evidence type="ECO:0000256" key="8">
    <source>
        <dbReference type="ARBA" id="ARBA00023145"/>
    </source>
</evidence>
<dbReference type="PANTHER" id="PTHR47966:SF65">
    <property type="entry name" value="ASPARTIC-TYPE ENDOPEPTIDASE"/>
    <property type="match status" value="1"/>
</dbReference>
<comment type="catalytic activity">
    <reaction evidence="1">
        <text>Hydrolysis of proteins with broad specificity similar to that of pepsin A, preferring hydrophobic residues at P1 and P1'. Clots milk and activates trypsinogen. Does not cleave 4-Gln-|-His-5, but does cleave 10-His-|-Leu-11 and 12-Val-|-Glu-13 in B chain of insulin.</text>
        <dbReference type="EC" id="3.4.23.21"/>
    </reaction>
</comment>
<dbReference type="SUPFAM" id="SSF50630">
    <property type="entry name" value="Acid proteases"/>
    <property type="match status" value="1"/>
</dbReference>
<keyword evidence="9 11" id="KW-1015">Disulfide bond</keyword>
<feature type="chain" id="PRO_5013389603" description="rhizopuspepsin" evidence="13">
    <location>
        <begin position="22"/>
        <end position="506"/>
    </location>
</feature>
<evidence type="ECO:0000259" key="14">
    <source>
        <dbReference type="PROSITE" id="PS51767"/>
    </source>
</evidence>
<dbReference type="AlphaFoldDB" id="A0A1X0QXS0"/>
<evidence type="ECO:0000256" key="9">
    <source>
        <dbReference type="ARBA" id="ARBA00023157"/>
    </source>
</evidence>
<dbReference type="InterPro" id="IPR001969">
    <property type="entry name" value="Aspartic_peptidase_AS"/>
</dbReference>
<dbReference type="GO" id="GO:0004190">
    <property type="term" value="F:aspartic-type endopeptidase activity"/>
    <property type="evidence" value="ECO:0007669"/>
    <property type="project" value="UniProtKB-KW"/>
</dbReference>
<reference evidence="15" key="1">
    <citation type="journal article" date="2016" name="Proc. Natl. Acad. Sci. U.S.A.">
        <title>Lipid metabolic changes in an early divergent fungus govern the establishment of a mutualistic symbiosis with endobacteria.</title>
        <authorList>
            <person name="Lastovetsky O.A."/>
            <person name="Gaspar M.L."/>
            <person name="Mondo S.J."/>
            <person name="LaButti K.M."/>
            <person name="Sandor L."/>
            <person name="Grigoriev I.V."/>
            <person name="Henry S.A."/>
            <person name="Pawlowska T.E."/>
        </authorList>
    </citation>
    <scope>NUCLEOTIDE SEQUENCE [LARGE SCALE GENOMIC DNA]</scope>
    <source>
        <strain evidence="15">ATCC 52814</strain>
    </source>
</reference>
<dbReference type="EMBL" id="KV921966">
    <property type="protein sequence ID" value="ORE04603.1"/>
    <property type="molecule type" value="Genomic_DNA"/>
</dbReference>
<evidence type="ECO:0000256" key="6">
    <source>
        <dbReference type="ARBA" id="ARBA00022750"/>
    </source>
</evidence>
<evidence type="ECO:0000256" key="11">
    <source>
        <dbReference type="PIRSR" id="PIRSR601461-2"/>
    </source>
</evidence>
<dbReference type="PROSITE" id="PS00141">
    <property type="entry name" value="ASP_PROTEASE"/>
    <property type="match status" value="2"/>
</dbReference>
<keyword evidence="8" id="KW-0865">Zymogen</keyword>
<dbReference type="EC" id="3.4.23.21" evidence="3"/>
<evidence type="ECO:0000256" key="4">
    <source>
        <dbReference type="ARBA" id="ARBA00022670"/>
    </source>
</evidence>
<dbReference type="PANTHER" id="PTHR47966">
    <property type="entry name" value="BETA-SITE APP-CLEAVING ENZYME, ISOFORM A-RELATED"/>
    <property type="match status" value="1"/>
</dbReference>
<dbReference type="VEuPathDB" id="FungiDB:BCV72DRAFT_277436"/>
<evidence type="ECO:0000256" key="5">
    <source>
        <dbReference type="ARBA" id="ARBA00022729"/>
    </source>
</evidence>
<feature type="active site" evidence="10">
    <location>
        <position position="335"/>
    </location>
</feature>
<evidence type="ECO:0000256" key="12">
    <source>
        <dbReference type="RuleBase" id="RU000454"/>
    </source>
</evidence>
<evidence type="ECO:0000256" key="1">
    <source>
        <dbReference type="ARBA" id="ARBA00001130"/>
    </source>
</evidence>
<evidence type="ECO:0000256" key="7">
    <source>
        <dbReference type="ARBA" id="ARBA00022801"/>
    </source>
</evidence>
<feature type="disulfide bond" evidence="11">
    <location>
        <begin position="99"/>
        <end position="104"/>
    </location>
</feature>
<keyword evidence="5 13" id="KW-0732">Signal</keyword>
<keyword evidence="4 12" id="KW-0645">Protease</keyword>
<name>A0A1X0QXS0_RHIZD</name>